<dbReference type="EMBL" id="JAUNZN010000007">
    <property type="protein sequence ID" value="KAK4818402.1"/>
    <property type="molecule type" value="Genomic_DNA"/>
</dbReference>
<gene>
    <name evidence="2" type="ORF">QYF61_012323</name>
</gene>
<protein>
    <submittedName>
        <fullName evidence="2">Uncharacterized protein</fullName>
    </submittedName>
</protein>
<reference evidence="2 3" key="1">
    <citation type="journal article" date="2023" name="J. Hered.">
        <title>Chromosome-level genome of the wood stork (Mycteria americana) provides insight into avian chromosome evolution.</title>
        <authorList>
            <person name="Flamio R. Jr."/>
            <person name="Ramstad K.M."/>
        </authorList>
    </citation>
    <scope>NUCLEOTIDE SEQUENCE [LARGE SCALE GENOMIC DNA]</scope>
    <source>
        <strain evidence="2">JAX WOST 10</strain>
    </source>
</reference>
<organism evidence="2 3">
    <name type="scientific">Mycteria americana</name>
    <name type="common">Wood stork</name>
    <dbReference type="NCBI Taxonomy" id="33587"/>
    <lineage>
        <taxon>Eukaryota</taxon>
        <taxon>Metazoa</taxon>
        <taxon>Chordata</taxon>
        <taxon>Craniata</taxon>
        <taxon>Vertebrata</taxon>
        <taxon>Euteleostomi</taxon>
        <taxon>Archelosauria</taxon>
        <taxon>Archosauria</taxon>
        <taxon>Dinosauria</taxon>
        <taxon>Saurischia</taxon>
        <taxon>Theropoda</taxon>
        <taxon>Coelurosauria</taxon>
        <taxon>Aves</taxon>
        <taxon>Neognathae</taxon>
        <taxon>Neoaves</taxon>
        <taxon>Aequornithes</taxon>
        <taxon>Ciconiiformes</taxon>
        <taxon>Ciconiidae</taxon>
        <taxon>Mycteria</taxon>
    </lineage>
</organism>
<proteinExistence type="predicted"/>
<evidence type="ECO:0000313" key="3">
    <source>
        <dbReference type="Proteomes" id="UP001333110"/>
    </source>
</evidence>
<feature type="region of interest" description="Disordered" evidence="1">
    <location>
        <begin position="282"/>
        <end position="302"/>
    </location>
</feature>
<keyword evidence="3" id="KW-1185">Reference proteome</keyword>
<evidence type="ECO:0000313" key="2">
    <source>
        <dbReference type="EMBL" id="KAK4818402.1"/>
    </source>
</evidence>
<dbReference type="AlphaFoldDB" id="A0AAN7RV91"/>
<evidence type="ECO:0000256" key="1">
    <source>
        <dbReference type="SAM" id="MobiDB-lite"/>
    </source>
</evidence>
<sequence>MGGTTRNKTKIGSSPTQQRGKQPSFFPTSLKPNRQFLERDAVTNLSSKVTDGLQDHKKNLEAADRMRWGIRKQKLMIKQDKRRGNGLKLQQGRFRLDVRKNFFTKSVVKHWNRLPREVVESPSLKVFKRHVDMALWDMRHRLRDVIIPLYLALIRLHLQYCVQFCPPSTRKMSINLSVARGGPPGWSGSRILALWGMAEGTGLVEPGEELGTQEQTDNTERGLYITWSQFLHRGAQQAEPLRSSRDVSVRLRQRCSSGGEGGLQNPEGTRDQRVGQTLGEAAQANLRSPGAEQTEAAQRHAVLRAATTAAAGTAGVQASR</sequence>
<accession>A0AAN7RV91</accession>
<feature type="region of interest" description="Disordered" evidence="1">
    <location>
        <begin position="1"/>
        <end position="30"/>
    </location>
</feature>
<dbReference type="Proteomes" id="UP001333110">
    <property type="component" value="Unassembled WGS sequence"/>
</dbReference>
<comment type="caution">
    <text evidence="2">The sequence shown here is derived from an EMBL/GenBank/DDBJ whole genome shotgun (WGS) entry which is preliminary data.</text>
</comment>
<name>A0AAN7RV91_MYCAM</name>